<protein>
    <submittedName>
        <fullName evidence="1">AlpA family transcriptional regulator</fullName>
    </submittedName>
</protein>
<dbReference type="Proteomes" id="UP001161065">
    <property type="component" value="Unassembled WGS sequence"/>
</dbReference>
<evidence type="ECO:0000313" key="1">
    <source>
        <dbReference type="EMBL" id="MDH1337243.1"/>
    </source>
</evidence>
<dbReference type="PANTHER" id="PTHR36154:SF1">
    <property type="entry name" value="DNA-BINDING TRANSCRIPTIONAL ACTIVATOR ALPA"/>
    <property type="match status" value="1"/>
</dbReference>
<comment type="caution">
    <text evidence="1">The sequence shown here is derived from an EMBL/GenBank/DDBJ whole genome shotgun (WGS) entry which is preliminary data.</text>
</comment>
<dbReference type="EMBL" id="JAOCEK010000034">
    <property type="protein sequence ID" value="MDH1337243.1"/>
    <property type="molecule type" value="Genomic_DNA"/>
</dbReference>
<sequence length="75" mass="8798">MSNKPYVILRIKDLCEKLKLSKPTIYNLMNKNSKYFDEAFPKPIKLTANSVAWIEEHVDAWIERKMQSNEEVIGV</sequence>
<dbReference type="AlphaFoldDB" id="A0AA42Q4S4"/>
<dbReference type="GeneID" id="300072481"/>
<accession>A0AA42Q4S4</accession>
<dbReference type="InterPro" id="IPR010260">
    <property type="entry name" value="AlpA"/>
</dbReference>
<name>A0AA42Q4S4_9BURK</name>
<reference evidence="1" key="1">
    <citation type="submission" date="2022-09" db="EMBL/GenBank/DDBJ databases">
        <title>Intensive care unit water sources are persistently colonized with multi-drug resistant bacteria and are the site of extensive horizontal gene transfer of antibiotic resistance genes.</title>
        <authorList>
            <person name="Diorio-Toth L."/>
        </authorList>
    </citation>
    <scope>NUCLEOTIDE SEQUENCE</scope>
    <source>
        <strain evidence="1">GD03832</strain>
    </source>
</reference>
<gene>
    <name evidence="1" type="ORF">N5D63_24185</name>
</gene>
<dbReference type="InterPro" id="IPR052931">
    <property type="entry name" value="Prophage_regulatory_activator"/>
</dbReference>
<organism evidence="1 2">
    <name type="scientific">Comamonas thiooxydans</name>
    <dbReference type="NCBI Taxonomy" id="363952"/>
    <lineage>
        <taxon>Bacteria</taxon>
        <taxon>Pseudomonadati</taxon>
        <taxon>Pseudomonadota</taxon>
        <taxon>Betaproteobacteria</taxon>
        <taxon>Burkholderiales</taxon>
        <taxon>Comamonadaceae</taxon>
        <taxon>Comamonas</taxon>
    </lineage>
</organism>
<evidence type="ECO:0000313" key="2">
    <source>
        <dbReference type="Proteomes" id="UP001161065"/>
    </source>
</evidence>
<dbReference type="RefSeq" id="WP_219162012.1">
    <property type="nucleotide sequence ID" value="NZ_JAOCEK010000034.1"/>
</dbReference>
<proteinExistence type="predicted"/>
<dbReference type="Pfam" id="PF05930">
    <property type="entry name" value="Phage_AlpA"/>
    <property type="match status" value="1"/>
</dbReference>
<dbReference type="PANTHER" id="PTHR36154">
    <property type="entry name" value="DNA-BINDING TRANSCRIPTIONAL ACTIVATOR ALPA"/>
    <property type="match status" value="1"/>
</dbReference>